<organism evidence="1 2">
    <name type="scientific">Brassica napus</name>
    <name type="common">Rape</name>
    <dbReference type="NCBI Taxonomy" id="3708"/>
    <lineage>
        <taxon>Eukaryota</taxon>
        <taxon>Viridiplantae</taxon>
        <taxon>Streptophyta</taxon>
        <taxon>Embryophyta</taxon>
        <taxon>Tracheophyta</taxon>
        <taxon>Spermatophyta</taxon>
        <taxon>Magnoliopsida</taxon>
        <taxon>eudicotyledons</taxon>
        <taxon>Gunneridae</taxon>
        <taxon>Pentapetalae</taxon>
        <taxon>rosids</taxon>
        <taxon>malvids</taxon>
        <taxon>Brassicales</taxon>
        <taxon>Brassicaceae</taxon>
        <taxon>Brassiceae</taxon>
        <taxon>Brassica</taxon>
    </lineage>
</organism>
<name>A0ABQ8B2D4_BRANA</name>
<accession>A0ABQ8B2D4</accession>
<comment type="caution">
    <text evidence="1">The sequence shown here is derived from an EMBL/GenBank/DDBJ whole genome shotgun (WGS) entry which is preliminary data.</text>
</comment>
<proteinExistence type="predicted"/>
<gene>
    <name evidence="1" type="ORF">HID58_048529</name>
</gene>
<evidence type="ECO:0000313" key="2">
    <source>
        <dbReference type="Proteomes" id="UP000824890"/>
    </source>
</evidence>
<evidence type="ECO:0000313" key="1">
    <source>
        <dbReference type="EMBL" id="KAH0898961.1"/>
    </source>
</evidence>
<reference evidence="1 2" key="1">
    <citation type="submission" date="2021-05" db="EMBL/GenBank/DDBJ databases">
        <title>Genome Assembly of Synthetic Allotetraploid Brassica napus Reveals Homoeologous Exchanges between Subgenomes.</title>
        <authorList>
            <person name="Davis J.T."/>
        </authorList>
    </citation>
    <scope>NUCLEOTIDE SEQUENCE [LARGE SCALE GENOMIC DNA]</scope>
    <source>
        <strain evidence="2">cv. Da-Ae</strain>
        <tissue evidence="1">Seedling</tissue>
    </source>
</reference>
<sequence length="137" mass="15623">GNKIQASCKKKYLLSLGAECLVGEWKNLENFQVDTDLPIYKLSFMKFTSIDPYEYNNNDMFLDLVKFETILSGQLDNNLLIDVVGQAIDIGAKLTLQCMMNAYHFMSNTGGKYKPTKLNHKMTITNETVFTDSDHHK</sequence>
<dbReference type="Proteomes" id="UP000824890">
    <property type="component" value="Unassembled WGS sequence"/>
</dbReference>
<protein>
    <submittedName>
        <fullName evidence="1">Uncharacterized protein</fullName>
    </submittedName>
</protein>
<keyword evidence="2" id="KW-1185">Reference proteome</keyword>
<dbReference type="EMBL" id="JAGKQM010000012">
    <property type="protein sequence ID" value="KAH0898961.1"/>
    <property type="molecule type" value="Genomic_DNA"/>
</dbReference>
<feature type="non-terminal residue" evidence="1">
    <location>
        <position position="1"/>
    </location>
</feature>